<dbReference type="InterPro" id="IPR003903">
    <property type="entry name" value="UIM_dom"/>
</dbReference>
<keyword evidence="6 11" id="KW-0728">SH3 domain</keyword>
<dbReference type="PROSITE" id="PS50179">
    <property type="entry name" value="VHS"/>
    <property type="match status" value="1"/>
</dbReference>
<dbReference type="GO" id="GO:0033565">
    <property type="term" value="C:ESCRT-0 complex"/>
    <property type="evidence" value="ECO:0007669"/>
    <property type="project" value="TreeGrafter"/>
</dbReference>
<keyword evidence="9" id="KW-0653">Protein transport</keyword>
<dbReference type="SMART" id="SM00288">
    <property type="entry name" value="VHS"/>
    <property type="match status" value="1"/>
</dbReference>
<dbReference type="CDD" id="cd11805">
    <property type="entry name" value="SH3_GRB2_like_C"/>
    <property type="match status" value="1"/>
</dbReference>
<comment type="subcellular location">
    <subcellularLocation>
        <location evidence="2">Endosome membrane</location>
        <topology evidence="2">Peripheral membrane protein</topology>
        <orientation evidence="2">Cytoplasmic side</orientation>
    </subcellularLocation>
</comment>
<dbReference type="OrthoDB" id="10255964at2759"/>
<evidence type="ECO:0000256" key="8">
    <source>
        <dbReference type="ARBA" id="ARBA00022753"/>
    </source>
</evidence>
<feature type="compositionally biased region" description="Low complexity" evidence="12">
    <location>
        <begin position="470"/>
        <end position="486"/>
    </location>
</feature>
<evidence type="ECO:0000313" key="15">
    <source>
        <dbReference type="EMBL" id="ORX52055.1"/>
    </source>
</evidence>
<evidence type="ECO:0000256" key="9">
    <source>
        <dbReference type="ARBA" id="ARBA00022927"/>
    </source>
</evidence>
<dbReference type="PRINTS" id="PR00499">
    <property type="entry name" value="P67PHOX"/>
</dbReference>
<evidence type="ECO:0000259" key="13">
    <source>
        <dbReference type="PROSITE" id="PS50002"/>
    </source>
</evidence>
<dbReference type="InterPro" id="IPR050670">
    <property type="entry name" value="STAM"/>
</dbReference>
<feature type="compositionally biased region" description="Low complexity" evidence="12">
    <location>
        <begin position="187"/>
        <end position="220"/>
    </location>
</feature>
<sequence>MFSKPNPFEELVISATDENLTSENWDSILLVCEKASNGPPDSARDCLLAVQKRLTHRNANVQLYALALSDALVKNCNVTVHREISSRAFTNTLTKLIRDRMTHDQVRTKALELIQTCSFEFRGDSSLGLMNDVYHSLRAEGVAFPNPQKPKKEFSPSELDKQKEEEEFQLALALSLSESENRTTFRASSSTAAASSTAAPASSTTAAQPASAPATSAPQQEPKVSRVRALYDFQTAEEDELGFQKGDIIRVVESVFRDWWKGELRGKTGIFPVNYVEKIVDPTPADLMKEAQLEADVINELASVDRLLDILNTIDPTKDSFSDNDELQSLYNRSLAIRPKLVSLIEKYSLKKDELVALNDKFLNARSMYDRMLNDSIARYSTGVPPATYNYNQPAANYPGYPTQQPQQQYANAPYPQQQSALPYQAPAPPMSPQLQQPQTQYTYQQPQQLQQPMSPSLQQQPPVYPTFDGQQQGYPPQPQQGGYPPQQQPYPPSTPLAQHPPAVGMSPPQNYGQPVSLPASSQFPQHAQPYAPTY</sequence>
<dbReference type="GO" id="GO:0010008">
    <property type="term" value="C:endosome membrane"/>
    <property type="evidence" value="ECO:0007669"/>
    <property type="project" value="UniProtKB-SubCell"/>
</dbReference>
<name>A0A1X2GEU6_9FUNG</name>
<dbReference type="Pfam" id="PF00790">
    <property type="entry name" value="VHS"/>
    <property type="match status" value="1"/>
</dbReference>
<dbReference type="PROSITE" id="PS50330">
    <property type="entry name" value="UIM"/>
    <property type="match status" value="1"/>
</dbReference>
<keyword evidence="10" id="KW-0472">Membrane</keyword>
<dbReference type="SUPFAM" id="SSF89009">
    <property type="entry name" value="GAT-like domain"/>
    <property type="match status" value="1"/>
</dbReference>
<evidence type="ECO:0000259" key="14">
    <source>
        <dbReference type="PROSITE" id="PS50179"/>
    </source>
</evidence>
<evidence type="ECO:0000313" key="16">
    <source>
        <dbReference type="Proteomes" id="UP000242146"/>
    </source>
</evidence>
<evidence type="ECO:0000256" key="1">
    <source>
        <dbReference type="ARBA" id="ARBA00002654"/>
    </source>
</evidence>
<comment type="similarity">
    <text evidence="3">Belongs to the STAM family.</text>
</comment>
<dbReference type="Gene3D" id="2.30.30.40">
    <property type="entry name" value="SH3 Domains"/>
    <property type="match status" value="1"/>
</dbReference>
<dbReference type="PANTHER" id="PTHR45929:SF3">
    <property type="entry name" value="JAK PATHWAY SIGNAL TRANSDUCTION ADAPTOR MOLECULE"/>
    <property type="match status" value="1"/>
</dbReference>
<evidence type="ECO:0000256" key="5">
    <source>
        <dbReference type="ARBA" id="ARBA00018978"/>
    </source>
</evidence>
<dbReference type="GO" id="GO:0035091">
    <property type="term" value="F:phosphatidylinositol binding"/>
    <property type="evidence" value="ECO:0007669"/>
    <property type="project" value="InterPro"/>
</dbReference>
<dbReference type="SUPFAM" id="SSF50044">
    <property type="entry name" value="SH3-domain"/>
    <property type="match status" value="1"/>
</dbReference>
<proteinExistence type="inferred from homology"/>
<keyword evidence="8" id="KW-0967">Endosome</keyword>
<accession>A0A1X2GEU6</accession>
<dbReference type="Pfam" id="PF00018">
    <property type="entry name" value="SH3_1"/>
    <property type="match status" value="1"/>
</dbReference>
<evidence type="ECO:0000256" key="3">
    <source>
        <dbReference type="ARBA" id="ARBA00009666"/>
    </source>
</evidence>
<dbReference type="AlphaFoldDB" id="A0A1X2GEU6"/>
<dbReference type="PROSITE" id="PS50002">
    <property type="entry name" value="SH3"/>
    <property type="match status" value="1"/>
</dbReference>
<evidence type="ECO:0000256" key="10">
    <source>
        <dbReference type="ARBA" id="ARBA00023136"/>
    </source>
</evidence>
<dbReference type="SMART" id="SM00326">
    <property type="entry name" value="SH3"/>
    <property type="match status" value="1"/>
</dbReference>
<dbReference type="InterPro" id="IPR001452">
    <property type="entry name" value="SH3_domain"/>
</dbReference>
<dbReference type="PRINTS" id="PR00452">
    <property type="entry name" value="SH3DOMAIN"/>
</dbReference>
<dbReference type="EMBL" id="MCGT01000019">
    <property type="protein sequence ID" value="ORX52055.1"/>
    <property type="molecule type" value="Genomic_DNA"/>
</dbReference>
<feature type="compositionally biased region" description="Low complexity" evidence="12">
    <location>
        <begin position="397"/>
        <end position="419"/>
    </location>
</feature>
<evidence type="ECO:0000256" key="2">
    <source>
        <dbReference type="ARBA" id="ARBA00004125"/>
    </source>
</evidence>
<comment type="caution">
    <text evidence="15">The sequence shown here is derived from an EMBL/GenBank/DDBJ whole genome shotgun (WGS) entry which is preliminary data.</text>
</comment>
<dbReference type="Pfam" id="PF03127">
    <property type="entry name" value="GAT"/>
    <property type="match status" value="1"/>
</dbReference>
<dbReference type="InterPro" id="IPR002014">
    <property type="entry name" value="VHS_dom"/>
</dbReference>
<keyword evidence="7" id="KW-0813">Transport</keyword>
<dbReference type="InterPro" id="IPR004152">
    <property type="entry name" value="GAT_dom"/>
</dbReference>
<reference evidence="15 16" key="1">
    <citation type="submission" date="2016-07" db="EMBL/GenBank/DDBJ databases">
        <title>Pervasive Adenine N6-methylation of Active Genes in Fungi.</title>
        <authorList>
            <consortium name="DOE Joint Genome Institute"/>
            <person name="Mondo S.J."/>
            <person name="Dannebaum R.O."/>
            <person name="Kuo R.C."/>
            <person name="Labutti K."/>
            <person name="Haridas S."/>
            <person name="Kuo A."/>
            <person name="Salamov A."/>
            <person name="Ahrendt S.R."/>
            <person name="Lipzen A."/>
            <person name="Sullivan W."/>
            <person name="Andreopoulos W.B."/>
            <person name="Clum A."/>
            <person name="Lindquist E."/>
            <person name="Daum C."/>
            <person name="Ramamoorthy G.K."/>
            <person name="Gryganskyi A."/>
            <person name="Culley D."/>
            <person name="Magnuson J.K."/>
            <person name="James T.Y."/>
            <person name="O'Malley M.A."/>
            <person name="Stajich J.E."/>
            <person name="Spatafora J.W."/>
            <person name="Visel A."/>
            <person name="Grigoriev I.V."/>
        </authorList>
    </citation>
    <scope>NUCLEOTIDE SEQUENCE [LARGE SCALE GENOMIC DNA]</scope>
    <source>
        <strain evidence="15 16">NRRL 3301</strain>
    </source>
</reference>
<evidence type="ECO:0000256" key="12">
    <source>
        <dbReference type="SAM" id="MobiDB-lite"/>
    </source>
</evidence>
<evidence type="ECO:0000256" key="4">
    <source>
        <dbReference type="ARBA" id="ARBA00017923"/>
    </source>
</evidence>
<dbReference type="InterPro" id="IPR036028">
    <property type="entry name" value="SH3-like_dom_sf"/>
</dbReference>
<feature type="region of interest" description="Disordered" evidence="12">
    <location>
        <begin position="187"/>
        <end position="224"/>
    </location>
</feature>
<feature type="domain" description="SH3" evidence="13">
    <location>
        <begin position="222"/>
        <end position="281"/>
    </location>
</feature>
<keyword evidence="16" id="KW-1185">Reference proteome</keyword>
<dbReference type="CDD" id="cd16978">
    <property type="entry name" value="VHS_HSE1"/>
    <property type="match status" value="1"/>
</dbReference>
<gene>
    <name evidence="15" type="ORF">DM01DRAFT_1384297</name>
</gene>
<feature type="compositionally biased region" description="Polar residues" evidence="12">
    <location>
        <begin position="508"/>
        <end position="526"/>
    </location>
</feature>
<feature type="region of interest" description="Disordered" evidence="12">
    <location>
        <begin position="395"/>
        <end position="535"/>
    </location>
</feature>
<evidence type="ECO:0000256" key="11">
    <source>
        <dbReference type="PROSITE-ProRule" id="PRU00192"/>
    </source>
</evidence>
<dbReference type="GO" id="GO:0043328">
    <property type="term" value="P:protein transport to vacuole involved in ubiquitin-dependent protein catabolic process via the multivesicular body sorting pathway"/>
    <property type="evidence" value="ECO:0007669"/>
    <property type="project" value="TreeGrafter"/>
</dbReference>
<dbReference type="Gene3D" id="1.25.40.90">
    <property type="match status" value="1"/>
</dbReference>
<evidence type="ECO:0000256" key="7">
    <source>
        <dbReference type="ARBA" id="ARBA00022448"/>
    </source>
</evidence>
<dbReference type="GO" id="GO:0043130">
    <property type="term" value="F:ubiquitin binding"/>
    <property type="evidence" value="ECO:0007669"/>
    <property type="project" value="InterPro"/>
</dbReference>
<dbReference type="InterPro" id="IPR008942">
    <property type="entry name" value="ENTH_VHS"/>
</dbReference>
<evidence type="ECO:0000256" key="6">
    <source>
        <dbReference type="ARBA" id="ARBA00022443"/>
    </source>
</evidence>
<dbReference type="FunFam" id="2.30.30.40:FF:000072">
    <property type="entry name" value="Unconventional Myosin IB"/>
    <property type="match status" value="1"/>
</dbReference>
<comment type="function">
    <text evidence="1">Component of the ESCRT-0 complex which is the sorting receptor for ubiquitinated cargo proteins at the multivesicular body (MVB).</text>
</comment>
<dbReference type="Proteomes" id="UP000242146">
    <property type="component" value="Unassembled WGS sequence"/>
</dbReference>
<organism evidence="15 16">
    <name type="scientific">Hesseltinella vesiculosa</name>
    <dbReference type="NCBI Taxonomy" id="101127"/>
    <lineage>
        <taxon>Eukaryota</taxon>
        <taxon>Fungi</taxon>
        <taxon>Fungi incertae sedis</taxon>
        <taxon>Mucoromycota</taxon>
        <taxon>Mucoromycotina</taxon>
        <taxon>Mucoromycetes</taxon>
        <taxon>Mucorales</taxon>
        <taxon>Cunninghamellaceae</taxon>
        <taxon>Hesseltinella</taxon>
    </lineage>
</organism>
<protein>
    <recommendedName>
        <fullName evidence="4">Class E vacuolar protein-sorting machinery protein HSE1</fullName>
    </recommendedName>
    <alternativeName>
        <fullName evidence="5">Class E vacuolar protein-sorting machinery protein hse1</fullName>
    </alternativeName>
</protein>
<dbReference type="STRING" id="101127.A0A1X2GEU6"/>
<dbReference type="Gene3D" id="1.20.5.1940">
    <property type="match status" value="1"/>
</dbReference>
<dbReference type="PANTHER" id="PTHR45929">
    <property type="entry name" value="JAK PATHWAY SIGNAL TRANSDUCTION ADAPTOR MOLECULE"/>
    <property type="match status" value="1"/>
</dbReference>
<dbReference type="SUPFAM" id="SSF48464">
    <property type="entry name" value="ENTH/VHS domain"/>
    <property type="match status" value="1"/>
</dbReference>
<feature type="domain" description="VHS" evidence="14">
    <location>
        <begin position="15"/>
        <end position="145"/>
    </location>
</feature>
<feature type="compositionally biased region" description="Low complexity" evidence="12">
    <location>
        <begin position="433"/>
        <end position="462"/>
    </location>
</feature>